<protein>
    <submittedName>
        <fullName evidence="8">Uncharacterized protein</fullName>
    </submittedName>
</protein>
<keyword evidence="4" id="KW-0539">Nucleus</keyword>
<feature type="domain" description="Myb-like" evidence="6">
    <location>
        <begin position="45"/>
        <end position="97"/>
    </location>
</feature>
<keyword evidence="2" id="KW-0677">Repeat</keyword>
<dbReference type="Proteomes" id="UP000017836">
    <property type="component" value="Unassembled WGS sequence"/>
</dbReference>
<dbReference type="eggNOG" id="KOG0048">
    <property type="taxonomic scope" value="Eukaryota"/>
</dbReference>
<dbReference type="PANTHER" id="PTHR47994:SF5">
    <property type="entry name" value="F14D16.11-RELATED"/>
    <property type="match status" value="1"/>
</dbReference>
<dbReference type="PROSITE" id="PS51294">
    <property type="entry name" value="HTH_MYB"/>
    <property type="match status" value="2"/>
</dbReference>
<dbReference type="AlphaFoldDB" id="W1PTG6"/>
<dbReference type="Pfam" id="PF00249">
    <property type="entry name" value="Myb_DNA-binding"/>
    <property type="match status" value="2"/>
</dbReference>
<dbReference type="HOGENOM" id="CLU_547861_0_0_1"/>
<evidence type="ECO:0000313" key="8">
    <source>
        <dbReference type="EMBL" id="ERN11338.1"/>
    </source>
</evidence>
<dbReference type="InterPro" id="IPR015495">
    <property type="entry name" value="Myb_TF_plants"/>
</dbReference>
<dbReference type="Gene3D" id="1.10.10.60">
    <property type="entry name" value="Homeodomain-like"/>
    <property type="match status" value="2"/>
</dbReference>
<gene>
    <name evidence="8" type="ORF">AMTR_s00024p00250970</name>
</gene>
<proteinExistence type="predicted"/>
<feature type="domain" description="HTH myb-type" evidence="7">
    <location>
        <begin position="98"/>
        <end position="152"/>
    </location>
</feature>
<evidence type="ECO:0000259" key="7">
    <source>
        <dbReference type="PROSITE" id="PS51294"/>
    </source>
</evidence>
<dbReference type="InterPro" id="IPR009057">
    <property type="entry name" value="Homeodomain-like_sf"/>
</dbReference>
<accession>W1PTG6</accession>
<feature type="domain" description="HTH myb-type" evidence="7">
    <location>
        <begin position="45"/>
        <end position="97"/>
    </location>
</feature>
<evidence type="ECO:0000256" key="2">
    <source>
        <dbReference type="ARBA" id="ARBA00022737"/>
    </source>
</evidence>
<dbReference type="PANTHER" id="PTHR47994">
    <property type="entry name" value="F14D16.11-RELATED"/>
    <property type="match status" value="1"/>
</dbReference>
<evidence type="ECO:0000259" key="6">
    <source>
        <dbReference type="PROSITE" id="PS50090"/>
    </source>
</evidence>
<evidence type="ECO:0000256" key="5">
    <source>
        <dbReference type="SAM" id="MobiDB-lite"/>
    </source>
</evidence>
<reference evidence="9" key="1">
    <citation type="journal article" date="2013" name="Science">
        <title>The Amborella genome and the evolution of flowering plants.</title>
        <authorList>
            <consortium name="Amborella Genome Project"/>
        </authorList>
    </citation>
    <scope>NUCLEOTIDE SEQUENCE [LARGE SCALE GENOMIC DNA]</scope>
</reference>
<dbReference type="GO" id="GO:0006355">
    <property type="term" value="P:regulation of DNA-templated transcription"/>
    <property type="evidence" value="ECO:0000318"/>
    <property type="project" value="GO_Central"/>
</dbReference>
<name>W1PTG6_AMBTC</name>
<feature type="domain" description="Myb-like" evidence="6">
    <location>
        <begin position="98"/>
        <end position="148"/>
    </location>
</feature>
<dbReference type="Gramene" id="ERN11338">
    <property type="protein sequence ID" value="ERN11338"/>
    <property type="gene ID" value="AMTR_s00024p00250970"/>
</dbReference>
<keyword evidence="9" id="KW-1185">Reference proteome</keyword>
<dbReference type="GO" id="GO:0000976">
    <property type="term" value="F:transcription cis-regulatory region binding"/>
    <property type="evidence" value="ECO:0000318"/>
    <property type="project" value="GO_Central"/>
</dbReference>
<dbReference type="SUPFAM" id="SSF46689">
    <property type="entry name" value="Homeodomain-like"/>
    <property type="match status" value="1"/>
</dbReference>
<evidence type="ECO:0000256" key="3">
    <source>
        <dbReference type="ARBA" id="ARBA00023125"/>
    </source>
</evidence>
<dbReference type="FunFam" id="1.10.10.60:FF:000254">
    <property type="entry name" value="transcription repressor MYB5-like"/>
    <property type="match status" value="1"/>
</dbReference>
<comment type="subcellular location">
    <subcellularLocation>
        <location evidence="1">Nucleus</location>
    </subcellularLocation>
</comment>
<dbReference type="SMART" id="SM00717">
    <property type="entry name" value="SANT"/>
    <property type="match status" value="2"/>
</dbReference>
<dbReference type="InterPro" id="IPR001005">
    <property type="entry name" value="SANT/Myb"/>
</dbReference>
<organism evidence="8 9">
    <name type="scientific">Amborella trichopoda</name>
    <dbReference type="NCBI Taxonomy" id="13333"/>
    <lineage>
        <taxon>Eukaryota</taxon>
        <taxon>Viridiplantae</taxon>
        <taxon>Streptophyta</taxon>
        <taxon>Embryophyta</taxon>
        <taxon>Tracheophyta</taxon>
        <taxon>Spermatophyta</taxon>
        <taxon>Magnoliopsida</taxon>
        <taxon>Amborellales</taxon>
        <taxon>Amborellaceae</taxon>
        <taxon>Amborella</taxon>
    </lineage>
</organism>
<evidence type="ECO:0000256" key="1">
    <source>
        <dbReference type="ARBA" id="ARBA00004123"/>
    </source>
</evidence>
<feature type="region of interest" description="Disordered" evidence="5">
    <location>
        <begin position="162"/>
        <end position="189"/>
    </location>
</feature>
<evidence type="ECO:0000313" key="9">
    <source>
        <dbReference type="Proteomes" id="UP000017836"/>
    </source>
</evidence>
<dbReference type="FunFam" id="1.10.10.60:FF:000001">
    <property type="entry name" value="MYB-related transcription factor"/>
    <property type="match status" value="1"/>
</dbReference>
<dbReference type="GO" id="GO:0030154">
    <property type="term" value="P:cell differentiation"/>
    <property type="evidence" value="ECO:0000318"/>
    <property type="project" value="GO_Central"/>
</dbReference>
<dbReference type="GO" id="GO:0005634">
    <property type="term" value="C:nucleus"/>
    <property type="evidence" value="ECO:0000318"/>
    <property type="project" value="GO_Central"/>
</dbReference>
<dbReference type="InterPro" id="IPR017930">
    <property type="entry name" value="Myb_dom"/>
</dbReference>
<dbReference type="CDD" id="cd00167">
    <property type="entry name" value="SANT"/>
    <property type="match status" value="2"/>
</dbReference>
<keyword evidence="3" id="KW-0238">DNA-binding</keyword>
<dbReference type="PROSITE" id="PS50090">
    <property type="entry name" value="MYB_LIKE"/>
    <property type="match status" value="2"/>
</dbReference>
<evidence type="ECO:0000256" key="4">
    <source>
        <dbReference type="ARBA" id="ARBA00023242"/>
    </source>
</evidence>
<sequence>MDGVSFSISLSFPPSSIPCPLLLPTAQNLHLYRSTPMGRSPCCSKLGLNKGPWTPEEDFLLINYINAHGEGGWTNLPKKAGLLRCGKSCRLRWMNYLRPDVKRGYILPEEEDLILRLHRLLGNRWSLIAGRIPGRTDNEIKNYWNTHLSKLLISQGIDPRTHKPLAPESLTPPPPLPRTTPKDPSFSRPTLLHQAHDFKPLFQEQIFTNPSHQKPSFFSYNNKENYNSHSQLPFELFPFPHQPYPLKKEVEEVEFGAAPIMAIGNLSTMDFGALKNEVGELKYPMMSTTQMPTYVFHDHLTLFPTASIEDQNDQKQVMISFANQNPLEPSLMEGSSMGLLHSNPIMQFGSSISTGFDLQPILTPMAYSSGQVSEIACSSMDHFAGLCHQQQQQQFQPQQHQELQVQAPEDRHKACDIQVHYDLHNNGPLIQGVDGAFPVIIPPPDHFLLNPVNGEDCTSNLATNGTGWPNFNGDAALLSYVHDMPPPLSSFQASVQEL</sequence>
<dbReference type="EMBL" id="KI392710">
    <property type="protein sequence ID" value="ERN11338.1"/>
    <property type="molecule type" value="Genomic_DNA"/>
</dbReference>